<evidence type="ECO:0000313" key="1">
    <source>
        <dbReference type="EMBL" id="RRS06235.1"/>
    </source>
</evidence>
<comment type="caution">
    <text evidence="1">The sequence shown here is derived from an EMBL/GenBank/DDBJ whole genome shotgun (WGS) entry which is preliminary data.</text>
</comment>
<dbReference type="OrthoDB" id="9779968at2"/>
<dbReference type="PANTHER" id="PTHR43737:SF1">
    <property type="entry name" value="DUF1501 DOMAIN-CONTAINING PROTEIN"/>
    <property type="match status" value="1"/>
</dbReference>
<gene>
    <name evidence="1" type="ORF">EIP75_01205</name>
</gene>
<accession>A0A3R8SAR9</accession>
<dbReference type="InterPro" id="IPR006311">
    <property type="entry name" value="TAT_signal"/>
</dbReference>
<dbReference type="PANTHER" id="PTHR43737">
    <property type="entry name" value="BLL7424 PROTEIN"/>
    <property type="match status" value="1"/>
</dbReference>
<dbReference type="EMBL" id="RSED01000001">
    <property type="protein sequence ID" value="RRS06235.1"/>
    <property type="molecule type" value="Genomic_DNA"/>
</dbReference>
<dbReference type="PROSITE" id="PS51318">
    <property type="entry name" value="TAT"/>
    <property type="match status" value="1"/>
</dbReference>
<evidence type="ECO:0000313" key="2">
    <source>
        <dbReference type="Proteomes" id="UP000269265"/>
    </source>
</evidence>
<reference evidence="1 2" key="1">
    <citation type="submission" date="2018-12" db="EMBL/GenBank/DDBJ databases">
        <title>The whole draft genome of Aquabacterium sp. SJQ9.</title>
        <authorList>
            <person name="Sun L."/>
            <person name="Gao X."/>
            <person name="Chen W."/>
            <person name="Huang K."/>
        </authorList>
    </citation>
    <scope>NUCLEOTIDE SEQUENCE [LARGE SCALE GENOMIC DNA]</scope>
    <source>
        <strain evidence="1 2">SJQ9</strain>
    </source>
</reference>
<name>A0A3R8SAR9_9BURK</name>
<dbReference type="AlphaFoldDB" id="A0A3R8SAR9"/>
<protein>
    <submittedName>
        <fullName evidence="1">DUF1501 domain-containing protein</fullName>
    </submittedName>
</protein>
<dbReference type="RefSeq" id="WP_125241378.1">
    <property type="nucleotide sequence ID" value="NZ_RSED01000001.1"/>
</dbReference>
<organism evidence="1 2">
    <name type="scientific">Aquabacterium soli</name>
    <dbReference type="NCBI Taxonomy" id="2493092"/>
    <lineage>
        <taxon>Bacteria</taxon>
        <taxon>Pseudomonadati</taxon>
        <taxon>Pseudomonadota</taxon>
        <taxon>Betaproteobacteria</taxon>
        <taxon>Burkholderiales</taxon>
        <taxon>Aquabacterium</taxon>
    </lineage>
</organism>
<dbReference type="Pfam" id="PF07394">
    <property type="entry name" value="DUF1501"/>
    <property type="match status" value="1"/>
</dbReference>
<sequence length="473" mass="50070">MNNDTLNRRAFLRRSGAMTVAGTIAPWAMNLAAMAEAAAAASPADDYKAVVCVFLQGGNDHGNTLVPYDQASYDTYLAARSSVAIARGALTAQVLSPSNPLPPGRQMALAPALEDIKPLFDDGRMAVLLNIGPLQGPTTQSDYYNSRSLPPKLFSHNDQQAVWQSSRPEGALAGWGGIIGEQGLPAAAARQPKDNLACVNLSGNAVFVAGENTSQYMVDPLGVPSLRLMQQSFFGIPSLANAFKALSVDVGADAHWLARHHAGVLRSALNTNGLLRTEVDAAGSQIQPLAATSEAQRLALQLNMVARMIEARQRLGLKRQVFFVSLGGFDHHDGLTASHPVLLRRVGAALATFQANLRTLGVENQVTTFTASDFGRTMNTNGDGSDHGWGSHHFVLGGAVRGGRFYGELPDVVGGSTDIGQGRLLPTMAVDHLSAALARWMGVTDTAALARIAPYLSRWNGTNPLSSLLSTTV</sequence>
<dbReference type="InterPro" id="IPR010869">
    <property type="entry name" value="DUF1501"/>
</dbReference>
<keyword evidence="2" id="KW-1185">Reference proteome</keyword>
<proteinExistence type="predicted"/>
<dbReference type="Proteomes" id="UP000269265">
    <property type="component" value="Unassembled WGS sequence"/>
</dbReference>